<evidence type="ECO:0000256" key="8">
    <source>
        <dbReference type="ARBA" id="ARBA00023288"/>
    </source>
</evidence>
<evidence type="ECO:0000256" key="7">
    <source>
        <dbReference type="ARBA" id="ARBA00023157"/>
    </source>
</evidence>
<dbReference type="AlphaFoldDB" id="A0A8C5GZF5"/>
<dbReference type="PROSITE" id="PS51808">
    <property type="entry name" value="CHCH"/>
    <property type="match status" value="1"/>
</dbReference>
<feature type="region of interest" description="Disordered" evidence="11">
    <location>
        <begin position="1"/>
        <end position="21"/>
    </location>
</feature>
<evidence type="ECO:0000256" key="6">
    <source>
        <dbReference type="ARBA" id="ARBA00023136"/>
    </source>
</evidence>
<keyword evidence="2" id="KW-0519">Myristate</keyword>
<evidence type="ECO:0000256" key="9">
    <source>
        <dbReference type="ARBA" id="ARBA00034476"/>
    </source>
</evidence>
<reference evidence="12" key="1">
    <citation type="submission" date="2020-06" db="EMBL/GenBank/DDBJ databases">
        <authorList>
            <consortium name="Wellcome Sanger Institute Data Sharing"/>
        </authorList>
    </citation>
    <scope>NUCLEOTIDE SEQUENCE [LARGE SCALE GENOMIC DNA]</scope>
</reference>
<comment type="similarity">
    <text evidence="10">Belongs to the MICOS complex subunit Mic19 family. Metazoan Mic25 subfamily.</text>
</comment>
<feature type="compositionally biased region" description="Basic and acidic residues" evidence="11">
    <location>
        <begin position="79"/>
        <end position="90"/>
    </location>
</feature>
<dbReference type="PANTHER" id="PTHR47609:SF1">
    <property type="entry name" value="MICOS COMPLEX SUBUNIT MIC25"/>
    <property type="match status" value="1"/>
</dbReference>
<organism evidence="12 13">
    <name type="scientific">Gouania willdenowi</name>
    <name type="common">Blunt-snouted clingfish</name>
    <name type="synonym">Lepadogaster willdenowi</name>
    <dbReference type="NCBI Taxonomy" id="441366"/>
    <lineage>
        <taxon>Eukaryota</taxon>
        <taxon>Metazoa</taxon>
        <taxon>Chordata</taxon>
        <taxon>Craniata</taxon>
        <taxon>Vertebrata</taxon>
        <taxon>Euteleostomi</taxon>
        <taxon>Actinopterygii</taxon>
        <taxon>Neopterygii</taxon>
        <taxon>Teleostei</taxon>
        <taxon>Neoteleostei</taxon>
        <taxon>Acanthomorphata</taxon>
        <taxon>Ovalentaria</taxon>
        <taxon>Blenniimorphae</taxon>
        <taxon>Blenniiformes</taxon>
        <taxon>Gobiesocoidei</taxon>
        <taxon>Gobiesocidae</taxon>
        <taxon>Gobiesocinae</taxon>
        <taxon>Gouania</taxon>
    </lineage>
</organism>
<keyword evidence="6" id="KW-0472">Membrane</keyword>
<dbReference type="PANTHER" id="PTHR47609">
    <property type="entry name" value="MICOS COMPLEX SUBUNIT MIC25"/>
    <property type="match status" value="1"/>
</dbReference>
<reference evidence="12" key="3">
    <citation type="submission" date="2025-09" db="UniProtKB">
        <authorList>
            <consortium name="Ensembl"/>
        </authorList>
    </citation>
    <scope>IDENTIFICATION</scope>
</reference>
<feature type="compositionally biased region" description="Basic and acidic residues" evidence="11">
    <location>
        <begin position="104"/>
        <end position="121"/>
    </location>
</feature>
<keyword evidence="7" id="KW-1015">Disulfide bond</keyword>
<evidence type="ECO:0000256" key="4">
    <source>
        <dbReference type="ARBA" id="ARBA00023054"/>
    </source>
</evidence>
<reference evidence="12" key="2">
    <citation type="submission" date="2025-08" db="UniProtKB">
        <authorList>
            <consortium name="Ensembl"/>
        </authorList>
    </citation>
    <scope>IDENTIFICATION</scope>
</reference>
<keyword evidence="5" id="KW-0496">Mitochondrion</keyword>
<protein>
    <recommendedName>
        <fullName evidence="14">CHCH domain-containing protein</fullName>
    </recommendedName>
</protein>
<name>A0A8C5GZF5_GOUWI</name>
<evidence type="ECO:0000256" key="2">
    <source>
        <dbReference type="ARBA" id="ARBA00022707"/>
    </source>
</evidence>
<sequence length="247" mass="27550">MGSGESTTRKVSFGVDDEDRVRILRGIKLSEDVLQRMRGVANIAPGSSSSSSQKDTGTSSHASCGSPPQQSCNFGKPTTDTKKEQRRPERQQTTSEGDLAQVAQKEKAAASEEMTKGMSRERQLIREEAKKAQRLSADEIEVMAQQLQKKDSQLKALDAFYKEQLAQMEKRNWEKYQQGKEQFHQAASKTEENVRSRNTDPACPGLQAQIFSCYSDNKDHTLKCSGLAKEYMQCINAAKKNLLINHG</sequence>
<dbReference type="GO" id="GO:0061617">
    <property type="term" value="C:MICOS complex"/>
    <property type="evidence" value="ECO:0007669"/>
    <property type="project" value="InterPro"/>
</dbReference>
<keyword evidence="8" id="KW-0449">Lipoprotein</keyword>
<evidence type="ECO:0000256" key="10">
    <source>
        <dbReference type="ARBA" id="ARBA00034480"/>
    </source>
</evidence>
<evidence type="ECO:0008006" key="14">
    <source>
        <dbReference type="Google" id="ProtNLM"/>
    </source>
</evidence>
<dbReference type="OrthoDB" id="70030at2759"/>
<keyword evidence="13" id="KW-1185">Reference proteome</keyword>
<dbReference type="CTD" id="449542"/>
<feature type="region of interest" description="Disordered" evidence="11">
    <location>
        <begin position="40"/>
        <end position="121"/>
    </location>
</feature>
<feature type="compositionally biased region" description="Polar residues" evidence="11">
    <location>
        <begin position="1"/>
        <end position="10"/>
    </location>
</feature>
<evidence type="ECO:0000256" key="5">
    <source>
        <dbReference type="ARBA" id="ARBA00023128"/>
    </source>
</evidence>
<dbReference type="Pfam" id="PF05300">
    <property type="entry name" value="MIC19_MIC25"/>
    <property type="match status" value="1"/>
</dbReference>
<evidence type="ECO:0000256" key="11">
    <source>
        <dbReference type="SAM" id="MobiDB-lite"/>
    </source>
</evidence>
<dbReference type="InterPro" id="IPR042860">
    <property type="entry name" value="MIC25"/>
</dbReference>
<evidence type="ECO:0000256" key="3">
    <source>
        <dbReference type="ARBA" id="ARBA00022792"/>
    </source>
</evidence>
<keyword evidence="3" id="KW-0999">Mitochondrion inner membrane</keyword>
<comment type="subcellular location">
    <subcellularLocation>
        <location evidence="9">Mitochondrion inner membrane</location>
        <topology evidence="9">Lipid-anchor</topology>
    </subcellularLocation>
</comment>
<keyword evidence="4" id="KW-0175">Coiled coil</keyword>
<proteinExistence type="inferred from homology"/>
<accession>A0A8C5GZF5</accession>
<comment type="function">
    <text evidence="1">Component of the MICOS complex, a large protein complex of the mitochondrial inner membrane that plays crucial roles in the maintenance of crista junctions, inner membrane architecture, and formation of contact sites to the outer membrane.</text>
</comment>
<dbReference type="InterPro" id="IPR007964">
    <property type="entry name" value="MIC19/MIC25"/>
</dbReference>
<feature type="compositionally biased region" description="Polar residues" evidence="11">
    <location>
        <begin position="53"/>
        <end position="78"/>
    </location>
</feature>
<evidence type="ECO:0000313" key="12">
    <source>
        <dbReference type="Ensembl" id="ENSGWIP00000037786.1"/>
    </source>
</evidence>
<dbReference type="Ensembl" id="ENSGWIT00000041147.1">
    <property type="protein sequence ID" value="ENSGWIP00000037786.1"/>
    <property type="gene ID" value="ENSGWIG00000019411.1"/>
</dbReference>
<gene>
    <name evidence="12" type="primary">chchd6</name>
</gene>
<dbReference type="Proteomes" id="UP000694680">
    <property type="component" value="Chromosome 7"/>
</dbReference>
<evidence type="ECO:0000313" key="13">
    <source>
        <dbReference type="Proteomes" id="UP000694680"/>
    </source>
</evidence>
<evidence type="ECO:0000256" key="1">
    <source>
        <dbReference type="ARBA" id="ARBA00002689"/>
    </source>
</evidence>